<dbReference type="EMBL" id="BARW01019866">
    <property type="protein sequence ID" value="GAJ00232.1"/>
    <property type="molecule type" value="Genomic_DNA"/>
</dbReference>
<feature type="non-terminal residue" evidence="2">
    <location>
        <position position="1"/>
    </location>
</feature>
<dbReference type="SMART" id="SM00710">
    <property type="entry name" value="PbH1"/>
    <property type="match status" value="5"/>
</dbReference>
<feature type="domain" description="Right handed beta helix" evidence="1">
    <location>
        <begin position="6"/>
        <end position="152"/>
    </location>
</feature>
<proteinExistence type="predicted"/>
<protein>
    <recommendedName>
        <fullName evidence="1">Right handed beta helix domain-containing protein</fullName>
    </recommendedName>
</protein>
<accession>X1U9E0</accession>
<gene>
    <name evidence="2" type="ORF">S12H4_33669</name>
</gene>
<dbReference type="AlphaFoldDB" id="X1U9E0"/>
<feature type="non-terminal residue" evidence="2">
    <location>
        <position position="273"/>
    </location>
</feature>
<dbReference type="InterPro" id="IPR011050">
    <property type="entry name" value="Pectin_lyase_fold/virulence"/>
</dbReference>
<dbReference type="SUPFAM" id="SSF51126">
    <property type="entry name" value="Pectin lyase-like"/>
    <property type="match status" value="1"/>
</dbReference>
<name>X1U9E0_9ZZZZ</name>
<evidence type="ECO:0000259" key="1">
    <source>
        <dbReference type="Pfam" id="PF13229"/>
    </source>
</evidence>
<dbReference type="Pfam" id="PF13229">
    <property type="entry name" value="Beta_helix"/>
    <property type="match status" value="1"/>
</dbReference>
<evidence type="ECO:0000313" key="2">
    <source>
        <dbReference type="EMBL" id="GAJ00232.1"/>
    </source>
</evidence>
<dbReference type="InterPro" id="IPR012334">
    <property type="entry name" value="Pectin_lyas_fold"/>
</dbReference>
<dbReference type="InterPro" id="IPR006626">
    <property type="entry name" value="PbH1"/>
</dbReference>
<sequence>ETPIIKVDNSTDITIRGLVIDGKNEVDPFGYSWGGTPTGVGILFKDSTGTIDGNEVRNFKLNSYPVERRGTPVGTGIIVLYDCPKVTIKGNDIIDYHASGIRLCYGVEGNIINIIDNVITGRGPQGFYSGESIRIDAASTVNIIGNELSNNIYTHEDYFEYDAAGVTIDGGLGWLPVVNIRENDILNNTFGIIVERADGAVVEAHFNNIVGNGVVSTAPNRGGATAQDVRVGIADPNVWPINTTLNATYNWWGDVTGPEHATLNLGAQGDAVS</sequence>
<dbReference type="InterPro" id="IPR039448">
    <property type="entry name" value="Beta_helix"/>
</dbReference>
<reference evidence="2" key="1">
    <citation type="journal article" date="2014" name="Front. Microbiol.">
        <title>High frequency of phylogenetically diverse reductive dehalogenase-homologous genes in deep subseafloor sedimentary metagenomes.</title>
        <authorList>
            <person name="Kawai M."/>
            <person name="Futagami T."/>
            <person name="Toyoda A."/>
            <person name="Takaki Y."/>
            <person name="Nishi S."/>
            <person name="Hori S."/>
            <person name="Arai W."/>
            <person name="Tsubouchi T."/>
            <person name="Morono Y."/>
            <person name="Uchiyama I."/>
            <person name="Ito T."/>
            <person name="Fujiyama A."/>
            <person name="Inagaki F."/>
            <person name="Takami H."/>
        </authorList>
    </citation>
    <scope>NUCLEOTIDE SEQUENCE</scope>
    <source>
        <strain evidence="2">Expedition CK06-06</strain>
    </source>
</reference>
<comment type="caution">
    <text evidence="2">The sequence shown here is derived from an EMBL/GenBank/DDBJ whole genome shotgun (WGS) entry which is preliminary data.</text>
</comment>
<organism evidence="2">
    <name type="scientific">marine sediment metagenome</name>
    <dbReference type="NCBI Taxonomy" id="412755"/>
    <lineage>
        <taxon>unclassified sequences</taxon>
        <taxon>metagenomes</taxon>
        <taxon>ecological metagenomes</taxon>
    </lineage>
</organism>
<dbReference type="Gene3D" id="2.160.20.10">
    <property type="entry name" value="Single-stranded right-handed beta-helix, Pectin lyase-like"/>
    <property type="match status" value="1"/>
</dbReference>